<sequence length="475" mass="52075">MDKTKQKRRFSKEDLRKKKGLKARKIAVETLTKVDLSGAYANIALDKALEKSDMEERDRSFTTALVLGVLRNRQSIDATLQKLSTKPIDQIKAPVLNLLRVAIFQLNEMPDIPQSAVLDTACDIARLIAHEGVVKFVAGILRSHQRSIDGGLAQPAEPSANVSVDQAEKLALENSLPEFIVRSWLKNYGAQALEIIKHCQKAPRLTLRVSSLAIETAAYKEILEKAGIESDFGELVPECLVLKKGARPDKLPGFAEGLFAVQDEAAAFVSKVVDPKAGETVVDLCAAPGGKTLHMAELMEGKGRVVAVDISESRLNLLKESRLRMDLRNIESKSADGKKFKPGFTVDRVLVDAPCSGTGVIAKRSDLRFNRQEEDIKTLSYIQTALLENAAEMLRPGGVLVYSTCSIEPEEGPNIVESFLEKHSDFERTDIGSFFPEGLLEKWNMTKAAAQGSVMFLPPANGSAGFYIARLVKKS</sequence>
<evidence type="ECO:0000256" key="13">
    <source>
        <dbReference type="ARBA" id="ARBA00047283"/>
    </source>
</evidence>
<dbReference type="InterPro" id="IPR018314">
    <property type="entry name" value="RsmB/NOL1/NOP2-like_CS"/>
</dbReference>
<dbReference type="Gene3D" id="3.40.50.150">
    <property type="entry name" value="Vaccinia Virus protein VP39"/>
    <property type="match status" value="1"/>
</dbReference>
<keyword evidence="5" id="KW-0963">Cytoplasm</keyword>
<evidence type="ECO:0000259" key="15">
    <source>
        <dbReference type="PROSITE" id="PS51686"/>
    </source>
</evidence>
<dbReference type="PANTHER" id="PTHR22807">
    <property type="entry name" value="NOP2 YEAST -RELATED NOL1/NOP2/FMU SUN DOMAIN-CONTAINING"/>
    <property type="match status" value="1"/>
</dbReference>
<dbReference type="GO" id="GO:0005737">
    <property type="term" value="C:cytoplasm"/>
    <property type="evidence" value="ECO:0007669"/>
    <property type="project" value="UniProtKB-SubCell"/>
</dbReference>
<dbReference type="PROSITE" id="PS01153">
    <property type="entry name" value="NOL1_NOP2_SUN"/>
    <property type="match status" value="1"/>
</dbReference>
<keyword evidence="9 14" id="KW-0949">S-adenosyl-L-methionine</keyword>
<dbReference type="GO" id="GO:0006355">
    <property type="term" value="P:regulation of DNA-templated transcription"/>
    <property type="evidence" value="ECO:0007669"/>
    <property type="project" value="InterPro"/>
</dbReference>
<dbReference type="PROSITE" id="PS51686">
    <property type="entry name" value="SAM_MT_RSMB_NOP"/>
    <property type="match status" value="1"/>
</dbReference>
<keyword evidence="10 14" id="KW-0694">RNA-binding</keyword>
<dbReference type="InterPro" id="IPR035926">
    <property type="entry name" value="NusB-like_sf"/>
</dbReference>
<keyword evidence="8 14" id="KW-0808">Transferase</keyword>
<dbReference type="InterPro" id="IPR001678">
    <property type="entry name" value="MeTrfase_RsmB-F_NOP2_dom"/>
</dbReference>
<dbReference type="EC" id="2.1.1.176" evidence="4"/>
<evidence type="ECO:0000256" key="9">
    <source>
        <dbReference type="ARBA" id="ARBA00022691"/>
    </source>
</evidence>
<feature type="binding site" evidence="14">
    <location>
        <begin position="285"/>
        <end position="291"/>
    </location>
    <ligand>
        <name>S-adenosyl-L-methionine</name>
        <dbReference type="ChEBI" id="CHEBI:59789"/>
    </ligand>
</feature>
<feature type="binding site" evidence="14">
    <location>
        <position position="309"/>
    </location>
    <ligand>
        <name>S-adenosyl-L-methionine</name>
        <dbReference type="ChEBI" id="CHEBI:59789"/>
    </ligand>
</feature>
<dbReference type="FunFam" id="3.40.50.150:FF:000022">
    <property type="entry name" value="Ribosomal RNA small subunit methyltransferase B"/>
    <property type="match status" value="1"/>
</dbReference>
<feature type="active site" description="Nucleophile" evidence="14">
    <location>
        <position position="405"/>
    </location>
</feature>
<proteinExistence type="inferred from homology"/>
<dbReference type="NCBIfam" id="TIGR00563">
    <property type="entry name" value="rsmB"/>
    <property type="match status" value="1"/>
</dbReference>
<dbReference type="InterPro" id="IPR054728">
    <property type="entry name" value="RsmB-like_ferredoxin"/>
</dbReference>
<keyword evidence="7 14" id="KW-0489">Methyltransferase</keyword>
<evidence type="ECO:0000256" key="12">
    <source>
        <dbReference type="ARBA" id="ARBA00031088"/>
    </source>
</evidence>
<dbReference type="Pfam" id="PF22458">
    <property type="entry name" value="RsmF-B_ferredox"/>
    <property type="match status" value="1"/>
</dbReference>
<dbReference type="InterPro" id="IPR023267">
    <property type="entry name" value="RCMT"/>
</dbReference>
<dbReference type="PRINTS" id="PR02008">
    <property type="entry name" value="RCMTFAMILY"/>
</dbReference>
<gene>
    <name evidence="16" type="primary">rsmB</name>
    <name evidence="16" type="ORF">J0M35_11585</name>
</gene>
<evidence type="ECO:0000313" key="17">
    <source>
        <dbReference type="Proteomes" id="UP000664277"/>
    </source>
</evidence>
<keyword evidence="6" id="KW-0698">rRNA processing</keyword>
<organism evidence="16 17">
    <name type="scientific">Candidatus Obscuribacter phosphatis</name>
    <dbReference type="NCBI Taxonomy" id="1906157"/>
    <lineage>
        <taxon>Bacteria</taxon>
        <taxon>Bacillati</taxon>
        <taxon>Candidatus Melainabacteria</taxon>
        <taxon>Candidatus Obscuribacterales</taxon>
        <taxon>Candidatus Obscuribacteraceae</taxon>
        <taxon>Candidatus Obscuribacter</taxon>
    </lineage>
</organism>
<dbReference type="SUPFAM" id="SSF48013">
    <property type="entry name" value="NusB-like"/>
    <property type="match status" value="1"/>
</dbReference>
<dbReference type="SUPFAM" id="SSF53335">
    <property type="entry name" value="S-adenosyl-L-methionine-dependent methyltransferases"/>
    <property type="match status" value="1"/>
</dbReference>
<dbReference type="InterPro" id="IPR006027">
    <property type="entry name" value="NusB_RsmB_TIM44"/>
</dbReference>
<dbReference type="NCBIfam" id="NF011494">
    <property type="entry name" value="PRK14902.1"/>
    <property type="match status" value="1"/>
</dbReference>
<feature type="domain" description="SAM-dependent MTase RsmB/NOP-type" evidence="15">
    <location>
        <begin position="195"/>
        <end position="474"/>
    </location>
</feature>
<evidence type="ECO:0000256" key="11">
    <source>
        <dbReference type="ARBA" id="ARBA00030399"/>
    </source>
</evidence>
<evidence type="ECO:0000256" key="8">
    <source>
        <dbReference type="ARBA" id="ARBA00022679"/>
    </source>
</evidence>
<dbReference type="Proteomes" id="UP000664277">
    <property type="component" value="Unassembled WGS sequence"/>
</dbReference>
<accession>A0A8J7PD87</accession>
<dbReference type="InterPro" id="IPR049560">
    <property type="entry name" value="MeTrfase_RsmB-F_NOP2_cat"/>
</dbReference>
<evidence type="ECO:0000256" key="3">
    <source>
        <dbReference type="ARBA" id="ARBA00007494"/>
    </source>
</evidence>
<dbReference type="GO" id="GO:0008649">
    <property type="term" value="F:rRNA methyltransferase activity"/>
    <property type="evidence" value="ECO:0007669"/>
    <property type="project" value="InterPro"/>
</dbReference>
<evidence type="ECO:0000313" key="16">
    <source>
        <dbReference type="EMBL" id="MBN8661001.1"/>
    </source>
</evidence>
<protein>
    <recommendedName>
        <fullName evidence="4">16S rRNA (cytosine(967)-C(5))-methyltransferase</fullName>
        <ecNumber evidence="4">2.1.1.176</ecNumber>
    </recommendedName>
    <alternativeName>
        <fullName evidence="11">16S rRNA m5C967 methyltransferase</fullName>
    </alternativeName>
    <alternativeName>
        <fullName evidence="12">rRNA (cytosine-C(5)-)-methyltransferase RsmB</fullName>
    </alternativeName>
</protein>
<evidence type="ECO:0000256" key="7">
    <source>
        <dbReference type="ARBA" id="ARBA00022603"/>
    </source>
</evidence>
<comment type="caution">
    <text evidence="16">The sequence shown here is derived from an EMBL/GenBank/DDBJ whole genome shotgun (WGS) entry which is preliminary data.</text>
</comment>
<dbReference type="EMBL" id="JAFLCK010000015">
    <property type="protein sequence ID" value="MBN8661001.1"/>
    <property type="molecule type" value="Genomic_DNA"/>
</dbReference>
<evidence type="ECO:0000256" key="6">
    <source>
        <dbReference type="ARBA" id="ARBA00022552"/>
    </source>
</evidence>
<comment type="function">
    <text evidence="1">Specifically methylates the cytosine at position 967 (m5C967) of 16S rRNA.</text>
</comment>
<feature type="binding site" evidence="14">
    <location>
        <position position="352"/>
    </location>
    <ligand>
        <name>S-adenosyl-L-methionine</name>
        <dbReference type="ChEBI" id="CHEBI:59789"/>
    </ligand>
</feature>
<dbReference type="AlphaFoldDB" id="A0A8J7PD87"/>
<evidence type="ECO:0000256" key="14">
    <source>
        <dbReference type="PROSITE-ProRule" id="PRU01023"/>
    </source>
</evidence>
<evidence type="ECO:0000256" key="4">
    <source>
        <dbReference type="ARBA" id="ARBA00012140"/>
    </source>
</evidence>
<dbReference type="Pfam" id="PF01029">
    <property type="entry name" value="NusB"/>
    <property type="match status" value="1"/>
</dbReference>
<dbReference type="Gene3D" id="1.10.940.10">
    <property type="entry name" value="NusB-like"/>
    <property type="match status" value="1"/>
</dbReference>
<dbReference type="PANTHER" id="PTHR22807:SF53">
    <property type="entry name" value="RIBOSOMAL RNA SMALL SUBUNIT METHYLTRANSFERASE B-RELATED"/>
    <property type="match status" value="1"/>
</dbReference>
<evidence type="ECO:0000256" key="5">
    <source>
        <dbReference type="ARBA" id="ARBA00022490"/>
    </source>
</evidence>
<evidence type="ECO:0000256" key="1">
    <source>
        <dbReference type="ARBA" id="ARBA00002724"/>
    </source>
</evidence>
<evidence type="ECO:0000256" key="2">
    <source>
        <dbReference type="ARBA" id="ARBA00004496"/>
    </source>
</evidence>
<reference evidence="16" key="1">
    <citation type="submission" date="2021-02" db="EMBL/GenBank/DDBJ databases">
        <title>Genome-Resolved Metagenomics of a Microbial Community Performing Photosynthetic Biological Nutrient Removal.</title>
        <authorList>
            <person name="Mcdaniel E.A."/>
        </authorList>
    </citation>
    <scope>NUCLEOTIDE SEQUENCE</scope>
    <source>
        <strain evidence="16">UWPOB_OBS1</strain>
    </source>
</reference>
<dbReference type="Pfam" id="PF01189">
    <property type="entry name" value="Methyltr_RsmB-F"/>
    <property type="match status" value="1"/>
</dbReference>
<feature type="binding site" evidence="14">
    <location>
        <position position="336"/>
    </location>
    <ligand>
        <name>S-adenosyl-L-methionine</name>
        <dbReference type="ChEBI" id="CHEBI:59789"/>
    </ligand>
</feature>
<dbReference type="InterPro" id="IPR029063">
    <property type="entry name" value="SAM-dependent_MTases_sf"/>
</dbReference>
<comment type="subcellular location">
    <subcellularLocation>
        <location evidence="2">Cytoplasm</location>
    </subcellularLocation>
</comment>
<dbReference type="CDD" id="cd02440">
    <property type="entry name" value="AdoMet_MTases"/>
    <property type="match status" value="1"/>
</dbReference>
<comment type="similarity">
    <text evidence="3 14">Belongs to the class I-like SAM-binding methyltransferase superfamily. RsmB/NOP family.</text>
</comment>
<name>A0A8J7PD87_9BACT</name>
<dbReference type="Gene3D" id="3.30.70.1170">
    <property type="entry name" value="Sun protein, domain 3"/>
    <property type="match status" value="1"/>
</dbReference>
<dbReference type="InterPro" id="IPR004573">
    <property type="entry name" value="rRNA_ssu_MeTfrase_B"/>
</dbReference>
<comment type="catalytic activity">
    <reaction evidence="13">
        <text>cytidine(967) in 16S rRNA + S-adenosyl-L-methionine = 5-methylcytidine(967) in 16S rRNA + S-adenosyl-L-homocysteine + H(+)</text>
        <dbReference type="Rhea" id="RHEA:42748"/>
        <dbReference type="Rhea" id="RHEA-COMP:10219"/>
        <dbReference type="Rhea" id="RHEA-COMP:10220"/>
        <dbReference type="ChEBI" id="CHEBI:15378"/>
        <dbReference type="ChEBI" id="CHEBI:57856"/>
        <dbReference type="ChEBI" id="CHEBI:59789"/>
        <dbReference type="ChEBI" id="CHEBI:74483"/>
        <dbReference type="ChEBI" id="CHEBI:82748"/>
        <dbReference type="EC" id="2.1.1.176"/>
    </reaction>
</comment>
<dbReference type="GO" id="GO:0003723">
    <property type="term" value="F:RNA binding"/>
    <property type="evidence" value="ECO:0007669"/>
    <property type="project" value="UniProtKB-UniRule"/>
</dbReference>
<evidence type="ECO:0000256" key="10">
    <source>
        <dbReference type="ARBA" id="ARBA00022884"/>
    </source>
</evidence>